<keyword evidence="2" id="KW-0449">Lipoprotein</keyword>
<sequence length="289" mass="33278">MKNWYIYILMLIFGMGFSACDDNEPDKDNSIFDTSEAERNAFDKWLKVNYVDTYNIDFIYRMEHIESDYSHNLVPTDFKLSVKLAKIVKHAWLEVYDEVGGIDFTRANAPKVIHLIGSASWDKTTYTLGTAEGGLKVTLYMGNWLDPTNVNELNEYYFKVMHHEFAHILHQKKVYTVEFDKISAGNYVPTGWQNRSLETVAPLGFVTPYAGSQPREDIAEVTACYLTYPAEQWDEVIALAGDKGSAIIYQKLDIVRKYMKESWSIDIEQLRSVISRRCAEISELDLDNI</sequence>
<dbReference type="InterPro" id="IPR030890">
    <property type="entry name" value="LP_HExxH_w_TonB"/>
</dbReference>
<keyword evidence="2" id="KW-0378">Hydrolase</keyword>
<evidence type="ECO:0000313" key="2">
    <source>
        <dbReference type="EMBL" id="SHI79368.1"/>
    </source>
</evidence>
<dbReference type="Gene3D" id="3.40.390.70">
    <property type="match status" value="1"/>
</dbReference>
<keyword evidence="3" id="KW-1185">Reference proteome</keyword>
<gene>
    <name evidence="2" type="ORF">SAMN05444350_10848</name>
</gene>
<dbReference type="Proteomes" id="UP000184192">
    <property type="component" value="Unassembled WGS sequence"/>
</dbReference>
<proteinExistence type="predicted"/>
<dbReference type="RefSeq" id="WP_025831434.1">
    <property type="nucleotide sequence ID" value="NZ_FQZN01000008.1"/>
</dbReference>
<keyword evidence="1" id="KW-0732">Signal</keyword>
<dbReference type="Pfam" id="PF15890">
    <property type="entry name" value="Peptidase_Mx1"/>
    <property type="match status" value="1"/>
</dbReference>
<accession>A0A1M6E272</accession>
<feature type="chain" id="PRO_5009916946" evidence="1">
    <location>
        <begin position="22"/>
        <end position="289"/>
    </location>
</feature>
<evidence type="ECO:0000313" key="3">
    <source>
        <dbReference type="Proteomes" id="UP000184192"/>
    </source>
</evidence>
<dbReference type="AlphaFoldDB" id="A0A1M6E272"/>
<dbReference type="GO" id="GO:0016787">
    <property type="term" value="F:hydrolase activity"/>
    <property type="evidence" value="ECO:0007669"/>
    <property type="project" value="UniProtKB-KW"/>
</dbReference>
<dbReference type="NCBIfam" id="TIGR04549">
    <property type="entry name" value="LP_HExxH_w_tonB"/>
    <property type="match status" value="1"/>
</dbReference>
<dbReference type="eggNOG" id="ENOG502ZA2M">
    <property type="taxonomic scope" value="Bacteria"/>
</dbReference>
<evidence type="ECO:0000256" key="1">
    <source>
        <dbReference type="SAM" id="SignalP"/>
    </source>
</evidence>
<dbReference type="SUPFAM" id="SSF55486">
    <property type="entry name" value="Metalloproteases ('zincins'), catalytic domain"/>
    <property type="match status" value="1"/>
</dbReference>
<name>A0A1M6E272_9BACE</name>
<organism evidence="2 3">
    <name type="scientific">Bacteroides stercorirosoris</name>
    <dbReference type="NCBI Taxonomy" id="871324"/>
    <lineage>
        <taxon>Bacteria</taxon>
        <taxon>Pseudomonadati</taxon>
        <taxon>Bacteroidota</taxon>
        <taxon>Bacteroidia</taxon>
        <taxon>Bacteroidales</taxon>
        <taxon>Bacteroidaceae</taxon>
        <taxon>Bacteroides</taxon>
    </lineage>
</organism>
<dbReference type="PROSITE" id="PS51257">
    <property type="entry name" value="PROKAR_LIPOPROTEIN"/>
    <property type="match status" value="1"/>
</dbReference>
<protein>
    <submittedName>
        <fullName evidence="2">Substrate import-associated zinc metallohydrolase lipoprotein</fullName>
    </submittedName>
</protein>
<dbReference type="GeneID" id="92711741"/>
<feature type="signal peptide" evidence="1">
    <location>
        <begin position="1"/>
        <end position="21"/>
    </location>
</feature>
<dbReference type="EMBL" id="FQZN01000008">
    <property type="protein sequence ID" value="SHI79368.1"/>
    <property type="molecule type" value="Genomic_DNA"/>
</dbReference>
<reference evidence="3" key="1">
    <citation type="submission" date="2016-11" db="EMBL/GenBank/DDBJ databases">
        <authorList>
            <person name="Varghese N."/>
            <person name="Submissions S."/>
        </authorList>
    </citation>
    <scope>NUCLEOTIDE SEQUENCE [LARGE SCALE GENOMIC DNA]</scope>
    <source>
        <strain evidence="3">DSM 26884</strain>
    </source>
</reference>